<name>A0A371B3S3_9BRAD</name>
<dbReference type="InterPro" id="IPR000524">
    <property type="entry name" value="Tscrpt_reg_HTH_GntR"/>
</dbReference>
<feature type="region of interest" description="Disordered" evidence="4">
    <location>
        <begin position="228"/>
        <end position="247"/>
    </location>
</feature>
<gene>
    <name evidence="6" type="ORF">DXH78_16785</name>
</gene>
<dbReference type="GO" id="GO:0003700">
    <property type="term" value="F:DNA-binding transcription factor activity"/>
    <property type="evidence" value="ECO:0007669"/>
    <property type="project" value="InterPro"/>
</dbReference>
<dbReference type="RefSeq" id="WP_115518368.1">
    <property type="nucleotide sequence ID" value="NZ_QRGO01000002.1"/>
</dbReference>
<keyword evidence="1" id="KW-0805">Transcription regulation</keyword>
<keyword evidence="7" id="KW-1185">Reference proteome</keyword>
<dbReference type="PRINTS" id="PR00035">
    <property type="entry name" value="HTHGNTR"/>
</dbReference>
<keyword evidence="2" id="KW-0238">DNA-binding</keyword>
<dbReference type="OrthoDB" id="7846328at2"/>
<reference evidence="7" key="1">
    <citation type="submission" date="2018-08" db="EMBL/GenBank/DDBJ databases">
        <authorList>
            <person name="Kim S.-J."/>
            <person name="Jung G.-Y."/>
        </authorList>
    </citation>
    <scope>NUCLEOTIDE SEQUENCE [LARGE SCALE GENOMIC DNA]</scope>
    <source>
        <strain evidence="7">GY_H</strain>
    </source>
</reference>
<protein>
    <submittedName>
        <fullName evidence="6">GntR family transcriptional regulator</fullName>
    </submittedName>
</protein>
<dbReference type="SUPFAM" id="SSF48008">
    <property type="entry name" value="GntR ligand-binding domain-like"/>
    <property type="match status" value="1"/>
</dbReference>
<dbReference type="GO" id="GO:0003677">
    <property type="term" value="F:DNA binding"/>
    <property type="evidence" value="ECO:0007669"/>
    <property type="project" value="UniProtKB-KW"/>
</dbReference>
<dbReference type="PROSITE" id="PS50949">
    <property type="entry name" value="HTH_GNTR"/>
    <property type="match status" value="1"/>
</dbReference>
<accession>A0A371B3S3</accession>
<dbReference type="SMART" id="SM00895">
    <property type="entry name" value="FCD"/>
    <property type="match status" value="1"/>
</dbReference>
<dbReference type="AlphaFoldDB" id="A0A371B3S3"/>
<dbReference type="CDD" id="cd07377">
    <property type="entry name" value="WHTH_GntR"/>
    <property type="match status" value="1"/>
</dbReference>
<evidence type="ECO:0000313" key="7">
    <source>
        <dbReference type="Proteomes" id="UP000263993"/>
    </source>
</evidence>
<dbReference type="SUPFAM" id="SSF46785">
    <property type="entry name" value="Winged helix' DNA-binding domain"/>
    <property type="match status" value="1"/>
</dbReference>
<dbReference type="InterPro" id="IPR008920">
    <property type="entry name" value="TF_FadR/GntR_C"/>
</dbReference>
<dbReference type="PANTHER" id="PTHR43537:SF24">
    <property type="entry name" value="GLUCONATE OPERON TRANSCRIPTIONAL REPRESSOR"/>
    <property type="match status" value="1"/>
</dbReference>
<comment type="caution">
    <text evidence="6">The sequence shown here is derived from an EMBL/GenBank/DDBJ whole genome shotgun (WGS) entry which is preliminary data.</text>
</comment>
<dbReference type="Proteomes" id="UP000263993">
    <property type="component" value="Unassembled WGS sequence"/>
</dbReference>
<dbReference type="InterPro" id="IPR011711">
    <property type="entry name" value="GntR_C"/>
</dbReference>
<evidence type="ECO:0000313" key="6">
    <source>
        <dbReference type="EMBL" id="RDV02246.1"/>
    </source>
</evidence>
<dbReference type="EMBL" id="QRGO01000002">
    <property type="protein sequence ID" value="RDV02246.1"/>
    <property type="molecule type" value="Genomic_DNA"/>
</dbReference>
<dbReference type="InterPro" id="IPR036388">
    <property type="entry name" value="WH-like_DNA-bd_sf"/>
</dbReference>
<dbReference type="InterPro" id="IPR036390">
    <property type="entry name" value="WH_DNA-bd_sf"/>
</dbReference>
<dbReference type="Pfam" id="PF07729">
    <property type="entry name" value="FCD"/>
    <property type="match status" value="1"/>
</dbReference>
<dbReference type="Pfam" id="PF00392">
    <property type="entry name" value="GntR"/>
    <property type="match status" value="1"/>
</dbReference>
<feature type="domain" description="HTH gntR-type" evidence="5">
    <location>
        <begin position="17"/>
        <end position="84"/>
    </location>
</feature>
<evidence type="ECO:0000256" key="2">
    <source>
        <dbReference type="ARBA" id="ARBA00023125"/>
    </source>
</evidence>
<dbReference type="PANTHER" id="PTHR43537">
    <property type="entry name" value="TRANSCRIPTIONAL REGULATOR, GNTR FAMILY"/>
    <property type="match status" value="1"/>
</dbReference>
<evidence type="ECO:0000256" key="1">
    <source>
        <dbReference type="ARBA" id="ARBA00023015"/>
    </source>
</evidence>
<proteinExistence type="predicted"/>
<sequence length="247" mass="27024">MIAPSAKPDFRVEKIAAPLRQSVTESIRYAIALGRFTAGERLTERELCEMTGVSRTLVREALRQLESEGLIEVVPNRGPSVARLSAEQAEGVYQVRAELEGLACQLFAQFADNDQRAALHEAFRKLKRSFKDTDPLARLRAKNHFYDCLVDGTGNQALGDTLRLLNARIMLLRATSLRAPGRSAVSMAELSAMMEALDAKDGKKARALAEHHVHNAAKAAIELLYTQPEPAPAKPKRAAKQAAAARA</sequence>
<evidence type="ECO:0000256" key="3">
    <source>
        <dbReference type="ARBA" id="ARBA00023163"/>
    </source>
</evidence>
<dbReference type="SMART" id="SM00345">
    <property type="entry name" value="HTH_GNTR"/>
    <property type="match status" value="1"/>
</dbReference>
<dbReference type="Gene3D" id="1.20.120.530">
    <property type="entry name" value="GntR ligand-binding domain-like"/>
    <property type="match status" value="1"/>
</dbReference>
<organism evidence="6 7">
    <name type="scientific">Undibacter mobilis</name>
    <dbReference type="NCBI Taxonomy" id="2292256"/>
    <lineage>
        <taxon>Bacteria</taxon>
        <taxon>Pseudomonadati</taxon>
        <taxon>Pseudomonadota</taxon>
        <taxon>Alphaproteobacteria</taxon>
        <taxon>Hyphomicrobiales</taxon>
        <taxon>Nitrobacteraceae</taxon>
        <taxon>Undibacter</taxon>
    </lineage>
</organism>
<evidence type="ECO:0000259" key="5">
    <source>
        <dbReference type="PROSITE" id="PS50949"/>
    </source>
</evidence>
<keyword evidence="3" id="KW-0804">Transcription</keyword>
<evidence type="ECO:0000256" key="4">
    <source>
        <dbReference type="SAM" id="MobiDB-lite"/>
    </source>
</evidence>
<dbReference type="Gene3D" id="1.10.10.10">
    <property type="entry name" value="Winged helix-like DNA-binding domain superfamily/Winged helix DNA-binding domain"/>
    <property type="match status" value="1"/>
</dbReference>